<reference evidence="4" key="2">
    <citation type="submission" date="2023-06" db="EMBL/GenBank/DDBJ databases">
        <authorList>
            <consortium name="Lawrence Berkeley National Laboratory"/>
            <person name="Haridas S."/>
            <person name="Hensen N."/>
            <person name="Bonometti L."/>
            <person name="Westerberg I."/>
            <person name="Brannstrom I.O."/>
            <person name="Guillou S."/>
            <person name="Cros-Aarteil S."/>
            <person name="Calhoun S."/>
            <person name="Kuo A."/>
            <person name="Mondo S."/>
            <person name="Pangilinan J."/>
            <person name="Riley R."/>
            <person name="Labutti K."/>
            <person name="Andreopoulos B."/>
            <person name="Lipzen A."/>
            <person name="Chen C."/>
            <person name="Yanf M."/>
            <person name="Daum C."/>
            <person name="Ng V."/>
            <person name="Clum A."/>
            <person name="Steindorff A."/>
            <person name="Ohm R."/>
            <person name="Martin F."/>
            <person name="Silar P."/>
            <person name="Natvig D."/>
            <person name="Lalanne C."/>
            <person name="Gautier V."/>
            <person name="Ament-Velasquez S.L."/>
            <person name="Kruys A."/>
            <person name="Hutchinson M.I."/>
            <person name="Powell A.J."/>
            <person name="Barry K."/>
            <person name="Miller A.N."/>
            <person name="Grigoriev I.V."/>
            <person name="Debuchy R."/>
            <person name="Gladieux P."/>
            <person name="Thoren M.H."/>
            <person name="Johannesson H."/>
        </authorList>
    </citation>
    <scope>NUCLEOTIDE SEQUENCE</scope>
    <source>
        <strain evidence="4">CBS 958.72</strain>
    </source>
</reference>
<organism evidence="4 5">
    <name type="scientific">Lasiosphaeria ovina</name>
    <dbReference type="NCBI Taxonomy" id="92902"/>
    <lineage>
        <taxon>Eukaryota</taxon>
        <taxon>Fungi</taxon>
        <taxon>Dikarya</taxon>
        <taxon>Ascomycota</taxon>
        <taxon>Pezizomycotina</taxon>
        <taxon>Sordariomycetes</taxon>
        <taxon>Sordariomycetidae</taxon>
        <taxon>Sordariales</taxon>
        <taxon>Lasiosphaeriaceae</taxon>
        <taxon>Lasiosphaeria</taxon>
    </lineage>
</organism>
<gene>
    <name evidence="4" type="ORF">B0T24DRAFT_571155</name>
</gene>
<dbReference type="InterPro" id="IPR011990">
    <property type="entry name" value="TPR-like_helical_dom_sf"/>
</dbReference>
<dbReference type="EMBL" id="JAULSN010000002">
    <property type="protein sequence ID" value="KAK3380386.1"/>
    <property type="molecule type" value="Genomic_DNA"/>
</dbReference>
<feature type="compositionally biased region" description="Basic and acidic residues" evidence="3">
    <location>
        <begin position="643"/>
        <end position="675"/>
    </location>
</feature>
<dbReference type="PANTHER" id="PTHR47942:SF105">
    <property type="entry name" value="ATPASE EXPRESSION PROTEIN 3"/>
    <property type="match status" value="1"/>
</dbReference>
<dbReference type="InterPro" id="IPR051222">
    <property type="entry name" value="PPR/CCM1_RNA-binding"/>
</dbReference>
<evidence type="ECO:0000313" key="4">
    <source>
        <dbReference type="EMBL" id="KAK3380386.1"/>
    </source>
</evidence>
<dbReference type="Pfam" id="PF13041">
    <property type="entry name" value="PPR_2"/>
    <property type="match status" value="1"/>
</dbReference>
<feature type="region of interest" description="Disordered" evidence="3">
    <location>
        <begin position="638"/>
        <end position="681"/>
    </location>
</feature>
<evidence type="ECO:0000256" key="3">
    <source>
        <dbReference type="SAM" id="MobiDB-lite"/>
    </source>
</evidence>
<evidence type="ECO:0008006" key="6">
    <source>
        <dbReference type="Google" id="ProtNLM"/>
    </source>
</evidence>
<sequence length="681" mass="76728">MATTQQLTATAMYVCRDCLRRGPSSFSNIAPTQRRLVHALRTPKSRLASAPASTPAAVGQKKTWTRPVPRPPASPTSDEYVYHTDEQGESIESAPTSTAATRKLEWVVKKHLQYLKDPLLIGDHVKTALADNRYDEALLMAQKTSRDTKVQVSWNHLIDYQMKNHRLHKAIKLFNEMKKRGQRPDAKTYTIIFRGCADSPHAKLAVSEALRIYHTMLKTDTLQPNTTHLNAVLEVCARAFDIDAMYSIAATATESGIRAPDNQSYTIMLNALRKQPAMSWRARDQDRTLLEATTKIVLERARILWEAAIRSWRKGQLILDEELVCAMGRILVLGNRPDNDSVLDLIEQTMNIPNFAKTPGAIPDKALSKASTAKGGQVVAAARITTAPARRKFSAYATPGKNTLSLILISLRSTRRTSLAPRYWDLLTTEYGVEPDRDNYTRYLRVLQLGKGSTKAAELVSNMPANEMMQAVMRAAMGTCIHDNLNPNSFDNACRILDAMVKKVREPDALTMRLFLQAARANTRHLYDLDNKKAAEPDAGKLAVGRQIVMATELMWEPYRILTATSSYPLRQTDSPEEQREKNSGDYQEMISVGKRMIAAIDAVIQNELTRDQRLIKKLKMRRTILAGQVQRFNAKYYTMDPNQREHRNPKKEGDGQDQEDFRQTEEGDEQDRFEAVGGVQ</sequence>
<comment type="caution">
    <text evidence="4">The sequence shown here is derived from an EMBL/GenBank/DDBJ whole genome shotgun (WGS) entry which is preliminary data.</text>
</comment>
<evidence type="ECO:0000256" key="2">
    <source>
        <dbReference type="PROSITE-ProRule" id="PRU00708"/>
    </source>
</evidence>
<dbReference type="PROSITE" id="PS51375">
    <property type="entry name" value="PPR"/>
    <property type="match status" value="1"/>
</dbReference>
<dbReference type="InterPro" id="IPR002885">
    <property type="entry name" value="PPR_rpt"/>
</dbReference>
<dbReference type="Gene3D" id="1.25.40.10">
    <property type="entry name" value="Tetratricopeptide repeat domain"/>
    <property type="match status" value="1"/>
</dbReference>
<dbReference type="PANTHER" id="PTHR47942">
    <property type="entry name" value="TETRATRICOPEPTIDE REPEAT (TPR)-LIKE SUPERFAMILY PROTEIN-RELATED"/>
    <property type="match status" value="1"/>
</dbReference>
<reference evidence="4" key="1">
    <citation type="journal article" date="2023" name="Mol. Phylogenet. Evol.">
        <title>Genome-scale phylogeny and comparative genomics of the fungal order Sordariales.</title>
        <authorList>
            <person name="Hensen N."/>
            <person name="Bonometti L."/>
            <person name="Westerberg I."/>
            <person name="Brannstrom I.O."/>
            <person name="Guillou S."/>
            <person name="Cros-Aarteil S."/>
            <person name="Calhoun S."/>
            <person name="Haridas S."/>
            <person name="Kuo A."/>
            <person name="Mondo S."/>
            <person name="Pangilinan J."/>
            <person name="Riley R."/>
            <person name="LaButti K."/>
            <person name="Andreopoulos B."/>
            <person name="Lipzen A."/>
            <person name="Chen C."/>
            <person name="Yan M."/>
            <person name="Daum C."/>
            <person name="Ng V."/>
            <person name="Clum A."/>
            <person name="Steindorff A."/>
            <person name="Ohm R.A."/>
            <person name="Martin F."/>
            <person name="Silar P."/>
            <person name="Natvig D.O."/>
            <person name="Lalanne C."/>
            <person name="Gautier V."/>
            <person name="Ament-Velasquez S.L."/>
            <person name="Kruys A."/>
            <person name="Hutchinson M.I."/>
            <person name="Powell A.J."/>
            <person name="Barry K."/>
            <person name="Miller A.N."/>
            <person name="Grigoriev I.V."/>
            <person name="Debuchy R."/>
            <person name="Gladieux P."/>
            <person name="Hiltunen Thoren M."/>
            <person name="Johannesson H."/>
        </authorList>
    </citation>
    <scope>NUCLEOTIDE SEQUENCE</scope>
    <source>
        <strain evidence="4">CBS 958.72</strain>
    </source>
</reference>
<feature type="repeat" description="PPR" evidence="2">
    <location>
        <begin position="150"/>
        <end position="184"/>
    </location>
</feature>
<name>A0AAE0NF47_9PEZI</name>
<dbReference type="AlphaFoldDB" id="A0AAE0NF47"/>
<feature type="region of interest" description="Disordered" evidence="3">
    <location>
        <begin position="44"/>
        <end position="96"/>
    </location>
</feature>
<accession>A0AAE0NF47</accession>
<dbReference type="NCBIfam" id="TIGR00756">
    <property type="entry name" value="PPR"/>
    <property type="match status" value="1"/>
</dbReference>
<dbReference type="Proteomes" id="UP001287356">
    <property type="component" value="Unassembled WGS sequence"/>
</dbReference>
<proteinExistence type="predicted"/>
<evidence type="ECO:0000256" key="1">
    <source>
        <dbReference type="ARBA" id="ARBA00022737"/>
    </source>
</evidence>
<keyword evidence="1" id="KW-0677">Repeat</keyword>
<protein>
    <recommendedName>
        <fullName evidence="6">Pentatricopeptide repeat protein</fullName>
    </recommendedName>
</protein>
<keyword evidence="5" id="KW-1185">Reference proteome</keyword>
<evidence type="ECO:0000313" key="5">
    <source>
        <dbReference type="Proteomes" id="UP001287356"/>
    </source>
</evidence>